<dbReference type="InterPro" id="IPR037278">
    <property type="entry name" value="ARFGAP/RecO"/>
</dbReference>
<dbReference type="HAMAP" id="MF_00201">
    <property type="entry name" value="RecO"/>
    <property type="match status" value="1"/>
</dbReference>
<evidence type="ECO:0000256" key="1">
    <source>
        <dbReference type="ARBA" id="ARBA00007452"/>
    </source>
</evidence>
<dbReference type="InterPro" id="IPR003717">
    <property type="entry name" value="RecO"/>
</dbReference>
<dbReference type="RefSeq" id="WP_376830021.1">
    <property type="nucleotide sequence ID" value="NZ_JBHLWR010000006.1"/>
</dbReference>
<dbReference type="Gene3D" id="2.40.50.140">
    <property type="entry name" value="Nucleic acid-binding proteins"/>
    <property type="match status" value="1"/>
</dbReference>
<evidence type="ECO:0000256" key="7">
    <source>
        <dbReference type="HAMAP-Rule" id="MF_00201"/>
    </source>
</evidence>
<evidence type="ECO:0000313" key="10">
    <source>
        <dbReference type="Proteomes" id="UP001595536"/>
    </source>
</evidence>
<sequence>MEWTDEGVVLGVRRLGETSVIVELMTRDHGRHAGVVRGGRSARLQPVLQPGNSVAVVWRARMEEHLGVYAVEAREMRAARYMGSAMALNVLGAALALARLLPERDPHRNVHDALALLAGQACHEPADADLAPGPGLLALFELSLLAELGFGLDLQRCVATGVTENLAYVSPKSGRAVSAAAGAPWKERLLPLPAFLRAPTGRPPHVAEALQALRLTGFFLQRHVYGPRGLPAPGARERVIGLLQRMAAGAAAPR</sequence>
<dbReference type="NCBIfam" id="TIGR00613">
    <property type="entry name" value="reco"/>
    <property type="match status" value="1"/>
</dbReference>
<evidence type="ECO:0000256" key="6">
    <source>
        <dbReference type="ARBA" id="ARBA00033409"/>
    </source>
</evidence>
<dbReference type="InterPro" id="IPR042242">
    <property type="entry name" value="RecO_C"/>
</dbReference>
<evidence type="ECO:0000256" key="3">
    <source>
        <dbReference type="ARBA" id="ARBA00022763"/>
    </source>
</evidence>
<comment type="function">
    <text evidence="7">Involved in DNA repair and RecF pathway recombination.</text>
</comment>
<dbReference type="InterPro" id="IPR012340">
    <property type="entry name" value="NA-bd_OB-fold"/>
</dbReference>
<organism evidence="9 10">
    <name type="scientific">Camelimonas abortus</name>
    <dbReference type="NCBI Taxonomy" id="1017184"/>
    <lineage>
        <taxon>Bacteria</taxon>
        <taxon>Pseudomonadati</taxon>
        <taxon>Pseudomonadota</taxon>
        <taxon>Alphaproteobacteria</taxon>
        <taxon>Hyphomicrobiales</taxon>
        <taxon>Chelatococcaceae</taxon>
        <taxon>Camelimonas</taxon>
    </lineage>
</organism>
<name>A0ABV7LBL2_9HYPH</name>
<dbReference type="Gene3D" id="1.20.1440.120">
    <property type="entry name" value="Recombination protein O, C-terminal domain"/>
    <property type="match status" value="1"/>
</dbReference>
<reference evidence="10" key="1">
    <citation type="journal article" date="2019" name="Int. J. Syst. Evol. Microbiol.">
        <title>The Global Catalogue of Microorganisms (GCM) 10K type strain sequencing project: providing services to taxonomists for standard genome sequencing and annotation.</title>
        <authorList>
            <consortium name="The Broad Institute Genomics Platform"/>
            <consortium name="The Broad Institute Genome Sequencing Center for Infectious Disease"/>
            <person name="Wu L."/>
            <person name="Ma J."/>
        </authorList>
    </citation>
    <scope>NUCLEOTIDE SEQUENCE [LARGE SCALE GENOMIC DNA]</scope>
    <source>
        <strain evidence="10">CCM 7941</strain>
    </source>
</reference>
<dbReference type="Proteomes" id="UP001595536">
    <property type="component" value="Unassembled WGS sequence"/>
</dbReference>
<evidence type="ECO:0000256" key="4">
    <source>
        <dbReference type="ARBA" id="ARBA00023172"/>
    </source>
</evidence>
<dbReference type="PANTHER" id="PTHR33991:SF1">
    <property type="entry name" value="DNA REPAIR PROTEIN RECO"/>
    <property type="match status" value="1"/>
</dbReference>
<dbReference type="EMBL" id="JBHRUV010000013">
    <property type="protein sequence ID" value="MFC3265211.1"/>
    <property type="molecule type" value="Genomic_DNA"/>
</dbReference>
<evidence type="ECO:0000256" key="5">
    <source>
        <dbReference type="ARBA" id="ARBA00023204"/>
    </source>
</evidence>
<keyword evidence="4 7" id="KW-0233">DNA recombination</keyword>
<gene>
    <name evidence="7 9" type="primary">recO</name>
    <name evidence="9" type="ORF">ACFOEX_02400</name>
</gene>
<dbReference type="Pfam" id="PF11967">
    <property type="entry name" value="RecO_N"/>
    <property type="match status" value="1"/>
</dbReference>
<keyword evidence="5 7" id="KW-0234">DNA repair</keyword>
<proteinExistence type="inferred from homology"/>
<comment type="caution">
    <text evidence="9">The sequence shown here is derived from an EMBL/GenBank/DDBJ whole genome shotgun (WGS) entry which is preliminary data.</text>
</comment>
<protein>
    <recommendedName>
        <fullName evidence="2 7">DNA repair protein RecO</fullName>
    </recommendedName>
    <alternativeName>
        <fullName evidence="6 7">Recombination protein O</fullName>
    </alternativeName>
</protein>
<evidence type="ECO:0000259" key="8">
    <source>
        <dbReference type="Pfam" id="PF11967"/>
    </source>
</evidence>
<dbReference type="SUPFAM" id="SSF50249">
    <property type="entry name" value="Nucleic acid-binding proteins"/>
    <property type="match status" value="1"/>
</dbReference>
<comment type="similarity">
    <text evidence="1 7">Belongs to the RecO family.</text>
</comment>
<evidence type="ECO:0000313" key="9">
    <source>
        <dbReference type="EMBL" id="MFC3265211.1"/>
    </source>
</evidence>
<feature type="domain" description="DNA replication/recombination mediator RecO N-terminal" evidence="8">
    <location>
        <begin position="1"/>
        <end position="68"/>
    </location>
</feature>
<dbReference type="InterPro" id="IPR022572">
    <property type="entry name" value="DNA_rep/recomb_RecO_N"/>
</dbReference>
<keyword evidence="3 7" id="KW-0227">DNA damage</keyword>
<dbReference type="PANTHER" id="PTHR33991">
    <property type="entry name" value="DNA REPAIR PROTEIN RECO"/>
    <property type="match status" value="1"/>
</dbReference>
<dbReference type="Pfam" id="PF02565">
    <property type="entry name" value="RecO_C"/>
    <property type="match status" value="1"/>
</dbReference>
<dbReference type="SUPFAM" id="SSF57863">
    <property type="entry name" value="ArfGap/RecO-like zinc finger"/>
    <property type="match status" value="1"/>
</dbReference>
<evidence type="ECO:0000256" key="2">
    <source>
        <dbReference type="ARBA" id="ARBA00021310"/>
    </source>
</evidence>
<keyword evidence="10" id="KW-1185">Reference proteome</keyword>
<accession>A0ABV7LBL2</accession>